<protein>
    <recommendedName>
        <fullName evidence="5">Protein-S-isoprenylcysteine O-methyltransferase</fullName>
        <ecNumber evidence="5">2.1.1.100</ecNumber>
    </recommendedName>
</protein>
<proteinExistence type="inferred from homology"/>
<dbReference type="InterPro" id="IPR007269">
    <property type="entry name" value="ICMT_MeTrfase"/>
</dbReference>
<keyword evidence="4 5" id="KW-0472">Membrane</keyword>
<dbReference type="PANTHER" id="PTHR43847:SF1">
    <property type="entry name" value="BLL3993 PROTEIN"/>
    <property type="match status" value="1"/>
</dbReference>
<evidence type="ECO:0000313" key="7">
    <source>
        <dbReference type="Proteomes" id="UP000230002"/>
    </source>
</evidence>
<comment type="catalytic activity">
    <reaction evidence="5">
        <text>[protein]-C-terminal S-[(2E,6E)-farnesyl]-L-cysteine + S-adenosyl-L-methionine = [protein]-C-terminal S-[(2E,6E)-farnesyl]-L-cysteine methyl ester + S-adenosyl-L-homocysteine</text>
        <dbReference type="Rhea" id="RHEA:21672"/>
        <dbReference type="Rhea" id="RHEA-COMP:12125"/>
        <dbReference type="Rhea" id="RHEA-COMP:12126"/>
        <dbReference type="ChEBI" id="CHEBI:57856"/>
        <dbReference type="ChEBI" id="CHEBI:59789"/>
        <dbReference type="ChEBI" id="CHEBI:90510"/>
        <dbReference type="ChEBI" id="CHEBI:90511"/>
        <dbReference type="EC" id="2.1.1.100"/>
    </reaction>
</comment>
<gene>
    <name evidence="6" type="ORF">GSI_04213</name>
</gene>
<comment type="caution">
    <text evidence="5">Lacks conserved residue(s) required for the propagation of feature annotation.</text>
</comment>
<feature type="transmembrane region" description="Helical" evidence="5">
    <location>
        <begin position="87"/>
        <end position="105"/>
    </location>
</feature>
<keyword evidence="5" id="KW-0256">Endoplasmic reticulum</keyword>
<evidence type="ECO:0000256" key="3">
    <source>
        <dbReference type="ARBA" id="ARBA00022989"/>
    </source>
</evidence>
<dbReference type="Pfam" id="PF04140">
    <property type="entry name" value="ICMT"/>
    <property type="match status" value="1"/>
</dbReference>
<sequence length="138" mass="16004">MSALGTFLGFAGGAMRMWCHHALGRLFTWELSVRENHKLITNGLYSLVRHPSYTGLILMTCGNIIYLASERSYFVEAELWNTGLGRAIGYTLSVYLTWITWMLCARARQEDAMLKREFGAQWDEWAERTPWKVIPFIY</sequence>
<evidence type="ECO:0000256" key="4">
    <source>
        <dbReference type="ARBA" id="ARBA00023136"/>
    </source>
</evidence>
<comment type="similarity">
    <text evidence="5">Belongs to the class VI-like SAM-binding methyltransferase superfamily. Isoprenylcysteine carboxyl methyltransferase family.</text>
</comment>
<accession>A0A2G8SIL5</accession>
<keyword evidence="2 5" id="KW-0812">Transmembrane</keyword>
<keyword evidence="5" id="KW-0949">S-adenosyl-L-methionine</keyword>
<dbReference type="STRING" id="1077348.A0A2G8SIL5"/>
<dbReference type="AlphaFoldDB" id="A0A2G8SIL5"/>
<dbReference type="InterPro" id="IPR052527">
    <property type="entry name" value="Metal_cation-efflux_comp"/>
</dbReference>
<evidence type="ECO:0000256" key="5">
    <source>
        <dbReference type="RuleBase" id="RU362022"/>
    </source>
</evidence>
<name>A0A2G8SIL5_9APHY</name>
<dbReference type="PANTHER" id="PTHR43847">
    <property type="entry name" value="BLL3993 PROTEIN"/>
    <property type="match status" value="1"/>
</dbReference>
<comment type="caution">
    <text evidence="6">The sequence shown here is derived from an EMBL/GenBank/DDBJ whole genome shotgun (WGS) entry which is preliminary data.</text>
</comment>
<dbReference type="EC" id="2.1.1.100" evidence="5"/>
<dbReference type="Proteomes" id="UP000230002">
    <property type="component" value="Unassembled WGS sequence"/>
</dbReference>
<dbReference type="GO" id="GO:0032259">
    <property type="term" value="P:methylation"/>
    <property type="evidence" value="ECO:0007669"/>
    <property type="project" value="UniProtKB-KW"/>
</dbReference>
<evidence type="ECO:0000313" key="6">
    <source>
        <dbReference type="EMBL" id="PIL33590.1"/>
    </source>
</evidence>
<reference evidence="6 7" key="1">
    <citation type="journal article" date="2015" name="Sci. Rep.">
        <title>Chromosome-level genome map provides insights into diverse defense mechanisms in the medicinal fungus Ganoderma sinense.</title>
        <authorList>
            <person name="Zhu Y."/>
            <person name="Xu J."/>
            <person name="Sun C."/>
            <person name="Zhou S."/>
            <person name="Xu H."/>
            <person name="Nelson D.R."/>
            <person name="Qian J."/>
            <person name="Song J."/>
            <person name="Luo H."/>
            <person name="Xiang L."/>
            <person name="Li Y."/>
            <person name="Xu Z."/>
            <person name="Ji A."/>
            <person name="Wang L."/>
            <person name="Lu S."/>
            <person name="Hayward A."/>
            <person name="Sun W."/>
            <person name="Li X."/>
            <person name="Schwartz D.C."/>
            <person name="Wang Y."/>
            <person name="Chen S."/>
        </authorList>
    </citation>
    <scope>NUCLEOTIDE SEQUENCE [LARGE SCALE GENOMIC DNA]</scope>
    <source>
        <strain evidence="6 7">ZZ0214-1</strain>
    </source>
</reference>
<keyword evidence="5" id="KW-0808">Transferase</keyword>
<keyword evidence="7" id="KW-1185">Reference proteome</keyword>
<dbReference type="EMBL" id="AYKW01000007">
    <property type="protein sequence ID" value="PIL33590.1"/>
    <property type="molecule type" value="Genomic_DNA"/>
</dbReference>
<organism evidence="6 7">
    <name type="scientific">Ganoderma sinense ZZ0214-1</name>
    <dbReference type="NCBI Taxonomy" id="1077348"/>
    <lineage>
        <taxon>Eukaryota</taxon>
        <taxon>Fungi</taxon>
        <taxon>Dikarya</taxon>
        <taxon>Basidiomycota</taxon>
        <taxon>Agaricomycotina</taxon>
        <taxon>Agaricomycetes</taxon>
        <taxon>Polyporales</taxon>
        <taxon>Polyporaceae</taxon>
        <taxon>Ganoderma</taxon>
    </lineage>
</organism>
<comment type="subcellular location">
    <subcellularLocation>
        <location evidence="5">Endoplasmic reticulum membrane</location>
        <topology evidence="5">Multi-pass membrane protein</topology>
    </subcellularLocation>
    <subcellularLocation>
        <location evidence="1">Membrane</location>
        <topology evidence="1">Multi-pass membrane protein</topology>
    </subcellularLocation>
</comment>
<evidence type="ECO:0000256" key="2">
    <source>
        <dbReference type="ARBA" id="ARBA00022692"/>
    </source>
</evidence>
<keyword evidence="3 5" id="KW-1133">Transmembrane helix</keyword>
<keyword evidence="5" id="KW-0489">Methyltransferase</keyword>
<dbReference type="OrthoDB" id="422086at2759"/>
<evidence type="ECO:0000256" key="1">
    <source>
        <dbReference type="ARBA" id="ARBA00004141"/>
    </source>
</evidence>
<dbReference type="GO" id="GO:0005789">
    <property type="term" value="C:endoplasmic reticulum membrane"/>
    <property type="evidence" value="ECO:0007669"/>
    <property type="project" value="UniProtKB-SubCell"/>
</dbReference>
<dbReference type="Gene3D" id="1.20.120.1630">
    <property type="match status" value="1"/>
</dbReference>
<dbReference type="GO" id="GO:0004671">
    <property type="term" value="F:protein C-terminal S-isoprenylcysteine carboxyl O-methyltransferase activity"/>
    <property type="evidence" value="ECO:0007669"/>
    <property type="project" value="UniProtKB-EC"/>
</dbReference>